<sequence>MAVLRGGFRMFWRQIMARTERTDIHQTVTDRIIRELENGTVPWVCPWGRSNCGVALPRNATTGRAYSGINILMLWGSVEMQGFSTQKWLTFRQALAEGGNVRKGEKGTTVFYADRFTPKSEAGADDPRTIPFLKRFTVFNVDQCENLPEGMGAAPTPLPEREIVPQAEALMRDTGADIRVGGDKAFYAPAPDYIRVPPQQSYFAKIDWYKTIFHEIGHWTGSEKRLARTFGKRFGDRAYAAEELVAEMVSAFVCAELQIEPTVRHSDYIGSWLDLLKADKRAIFTAASAASAAAEYIFNTSTRRQPIGDVAAAA</sequence>
<dbReference type="InterPro" id="IPR017113">
    <property type="entry name" value="Antirestriction_ArdC"/>
</dbReference>
<proteinExistence type="predicted"/>
<dbReference type="PIRSF" id="PIRSF037112">
    <property type="entry name" value="Antirestriction_ArdC"/>
    <property type="match status" value="1"/>
</dbReference>
<evidence type="ECO:0000259" key="2">
    <source>
        <dbReference type="Pfam" id="PF18818"/>
    </source>
</evidence>
<feature type="domain" description="N-terminal" evidence="1">
    <location>
        <begin position="23"/>
        <end position="139"/>
    </location>
</feature>
<dbReference type="InterPro" id="IPR041459">
    <property type="entry name" value="MPTase-PolyVal"/>
</dbReference>
<evidence type="ECO:0000259" key="1">
    <source>
        <dbReference type="Pfam" id="PF08401"/>
    </source>
</evidence>
<dbReference type="Pfam" id="PF08401">
    <property type="entry name" value="ArdcN"/>
    <property type="match status" value="1"/>
</dbReference>
<reference evidence="3 4" key="1">
    <citation type="submission" date="2019-07" db="EMBL/GenBank/DDBJ databases">
        <title>Whole genome shotgun sequence of Acetobacter oeni NBRC 105207.</title>
        <authorList>
            <person name="Hosoyama A."/>
            <person name="Uohara A."/>
            <person name="Ohji S."/>
            <person name="Ichikawa N."/>
        </authorList>
    </citation>
    <scope>NUCLEOTIDE SEQUENCE [LARGE SCALE GENOMIC DNA]</scope>
    <source>
        <strain evidence="3 4">NBRC 105207</strain>
    </source>
</reference>
<protein>
    <submittedName>
        <fullName evidence="3">Antirepressor</fullName>
    </submittedName>
</protein>
<dbReference type="GO" id="GO:0003697">
    <property type="term" value="F:single-stranded DNA binding"/>
    <property type="evidence" value="ECO:0007669"/>
    <property type="project" value="InterPro"/>
</dbReference>
<evidence type="ECO:0000313" key="3">
    <source>
        <dbReference type="EMBL" id="GEN64523.1"/>
    </source>
</evidence>
<dbReference type="Pfam" id="PF18818">
    <property type="entry name" value="MPTase-PolyVal"/>
    <property type="match status" value="1"/>
</dbReference>
<keyword evidence="4" id="KW-1185">Reference proteome</keyword>
<name>A0A511XNJ1_9PROT</name>
<dbReference type="InterPro" id="IPR013610">
    <property type="entry name" value="ArdC_N"/>
</dbReference>
<dbReference type="AlphaFoldDB" id="A0A511XNJ1"/>
<organism evidence="3 4">
    <name type="scientific">Acetobacter oeni</name>
    <dbReference type="NCBI Taxonomy" id="304077"/>
    <lineage>
        <taxon>Bacteria</taxon>
        <taxon>Pseudomonadati</taxon>
        <taxon>Pseudomonadota</taxon>
        <taxon>Alphaproteobacteria</taxon>
        <taxon>Acetobacterales</taxon>
        <taxon>Acetobacteraceae</taxon>
        <taxon>Acetobacter</taxon>
    </lineage>
</organism>
<dbReference type="EMBL" id="BJYG01000044">
    <property type="protein sequence ID" value="GEN64523.1"/>
    <property type="molecule type" value="Genomic_DNA"/>
</dbReference>
<gene>
    <name evidence="3" type="ORF">AOE01nite_27470</name>
</gene>
<dbReference type="Proteomes" id="UP000321746">
    <property type="component" value="Unassembled WGS sequence"/>
</dbReference>
<feature type="domain" description="Polyvalent protein metallopeptidase" evidence="2">
    <location>
        <begin position="165"/>
        <end position="288"/>
    </location>
</feature>
<accession>A0A511XNJ1</accession>
<evidence type="ECO:0000313" key="4">
    <source>
        <dbReference type="Proteomes" id="UP000321746"/>
    </source>
</evidence>
<comment type="caution">
    <text evidence="3">The sequence shown here is derived from an EMBL/GenBank/DDBJ whole genome shotgun (WGS) entry which is preliminary data.</text>
</comment>